<name>A0A1A3N752_MYCAS</name>
<keyword evidence="4" id="KW-1185">Reference proteome</keyword>
<accession>A0A1A3N752</accession>
<evidence type="ECO:0000259" key="2">
    <source>
        <dbReference type="Pfam" id="PF08241"/>
    </source>
</evidence>
<dbReference type="InterPro" id="IPR013216">
    <property type="entry name" value="Methyltransf_11"/>
</dbReference>
<dbReference type="GO" id="GO:0032259">
    <property type="term" value="P:methylation"/>
    <property type="evidence" value="ECO:0007669"/>
    <property type="project" value="UniProtKB-KW"/>
</dbReference>
<keyword evidence="3" id="KW-0808">Transferase</keyword>
<keyword evidence="1 3" id="KW-0489">Methyltransferase</keyword>
<dbReference type="AlphaFoldDB" id="A0A1A3N752"/>
<evidence type="ECO:0000313" key="4">
    <source>
        <dbReference type="Proteomes" id="UP000093629"/>
    </source>
</evidence>
<gene>
    <name evidence="3" type="ORF">A5636_23995</name>
</gene>
<dbReference type="CDD" id="cd02440">
    <property type="entry name" value="AdoMet_MTases"/>
    <property type="match status" value="1"/>
</dbReference>
<evidence type="ECO:0000313" key="3">
    <source>
        <dbReference type="EMBL" id="OBK16884.1"/>
    </source>
</evidence>
<protein>
    <submittedName>
        <fullName evidence="3">SAM-dependent methyltransferase</fullName>
    </submittedName>
</protein>
<reference evidence="3 4" key="1">
    <citation type="submission" date="2016-06" db="EMBL/GenBank/DDBJ databases">
        <authorList>
            <person name="Kjaerup R.B."/>
            <person name="Dalgaard T.S."/>
            <person name="Juul-Madsen H.R."/>
        </authorList>
    </citation>
    <scope>NUCLEOTIDE SEQUENCE [LARGE SCALE GENOMIC DNA]</scope>
    <source>
        <strain evidence="3 4">1245139.5</strain>
    </source>
</reference>
<dbReference type="InterPro" id="IPR029063">
    <property type="entry name" value="SAM-dependent_MTases_sf"/>
</dbReference>
<dbReference type="RefSeq" id="WP_065158270.1">
    <property type="nucleotide sequence ID" value="NZ_LZLQ01000058.1"/>
</dbReference>
<sequence>MTDAMQAEFDTVAEWTARVAADLGPDYHIPAGCRGSGSPAALDWLIEHMQLQPGSSFLDCGAGVGGPAAYAAQSRELRPVLLEPEAGACRAARRLFGYPVLCASGSQLPLADRTFDAAWSLGVLCTTPDQHELMEELRRTVRPGGYIGLLAFVAHDEIPGDQLEGNHFPSPDNLAELIRRSSLRAEEWLRTADLPAIPETWNERVDTVTQALTDRYGHTEAWQLAERQSGRIGQLLEDGILTGELLVLRHA</sequence>
<comment type="caution">
    <text evidence="3">The sequence shown here is derived from an EMBL/GenBank/DDBJ whole genome shotgun (WGS) entry which is preliminary data.</text>
</comment>
<dbReference type="Proteomes" id="UP000093629">
    <property type="component" value="Unassembled WGS sequence"/>
</dbReference>
<dbReference type="GO" id="GO:0008757">
    <property type="term" value="F:S-adenosylmethionine-dependent methyltransferase activity"/>
    <property type="evidence" value="ECO:0007669"/>
    <property type="project" value="InterPro"/>
</dbReference>
<dbReference type="EMBL" id="LZLQ01000058">
    <property type="protein sequence ID" value="OBK16884.1"/>
    <property type="molecule type" value="Genomic_DNA"/>
</dbReference>
<evidence type="ECO:0000256" key="1">
    <source>
        <dbReference type="ARBA" id="ARBA00022603"/>
    </source>
</evidence>
<dbReference type="InterPro" id="IPR050508">
    <property type="entry name" value="Methyltransf_Superfamily"/>
</dbReference>
<feature type="domain" description="Methyltransferase type 11" evidence="2">
    <location>
        <begin position="58"/>
        <end position="147"/>
    </location>
</feature>
<dbReference type="Pfam" id="PF08241">
    <property type="entry name" value="Methyltransf_11"/>
    <property type="match status" value="1"/>
</dbReference>
<organism evidence="3 4">
    <name type="scientific">Mycobacterium asiaticum</name>
    <dbReference type="NCBI Taxonomy" id="1790"/>
    <lineage>
        <taxon>Bacteria</taxon>
        <taxon>Bacillati</taxon>
        <taxon>Actinomycetota</taxon>
        <taxon>Actinomycetes</taxon>
        <taxon>Mycobacteriales</taxon>
        <taxon>Mycobacteriaceae</taxon>
        <taxon>Mycobacterium</taxon>
    </lineage>
</organism>
<proteinExistence type="predicted"/>
<dbReference type="Gene3D" id="3.40.50.150">
    <property type="entry name" value="Vaccinia Virus protein VP39"/>
    <property type="match status" value="1"/>
</dbReference>
<dbReference type="PANTHER" id="PTHR42912">
    <property type="entry name" value="METHYLTRANSFERASE"/>
    <property type="match status" value="1"/>
</dbReference>
<dbReference type="SUPFAM" id="SSF53335">
    <property type="entry name" value="S-adenosyl-L-methionine-dependent methyltransferases"/>
    <property type="match status" value="1"/>
</dbReference>